<feature type="compositionally biased region" description="Basic and acidic residues" evidence="1">
    <location>
        <begin position="87"/>
        <end position="105"/>
    </location>
</feature>
<dbReference type="AlphaFoldDB" id="A0A316GKV9"/>
<sequence>MTNDTRTPDQIERDIVTERAEMSDTFRDLQEKFSVETIFNDISDMVRDQRGEIGRRVSHTVGRNPAAVAVIGVGLAWLLLGKDRSEAVNGEGRRSRQSSSRRDAHGWSSGGHASERDPSWYGNTHASPDRRAQGRGLGHDGPSEGEAEGSGGMLGRVRDAADTAGHAISDAAGNWRDKTSDLTARLSHGLEDLSEEARSRVISARRAAHDARVSSEAMMHRGMRGASNLFEDQPLVVGALAVAAGAAIGAMLPHTQLEDDTMGESSDRLFAEAEAVFREERDRAMATARKVGKTVASEVRSDLKDMGSTLGDLLPEGKSASDVMVDHASNAAGRVRDSATGTSGQRDTSRSKT</sequence>
<proteinExistence type="predicted"/>
<gene>
    <name evidence="2" type="ORF">C7455_102151</name>
</gene>
<feature type="region of interest" description="Disordered" evidence="1">
    <location>
        <begin position="87"/>
        <end position="154"/>
    </location>
</feature>
<evidence type="ECO:0000256" key="1">
    <source>
        <dbReference type="SAM" id="MobiDB-lite"/>
    </source>
</evidence>
<protein>
    <submittedName>
        <fullName evidence="2">Uncharacterized protein DUF3618</fullName>
    </submittedName>
</protein>
<evidence type="ECO:0000313" key="2">
    <source>
        <dbReference type="EMBL" id="PWK61462.1"/>
    </source>
</evidence>
<dbReference type="Proteomes" id="UP000245708">
    <property type="component" value="Unassembled WGS sequence"/>
</dbReference>
<dbReference type="OrthoDB" id="7471221at2"/>
<name>A0A316GKV9_9RHOB</name>
<comment type="caution">
    <text evidence="2">The sequence shown here is derived from an EMBL/GenBank/DDBJ whole genome shotgun (WGS) entry which is preliminary data.</text>
</comment>
<feature type="compositionally biased region" description="Basic and acidic residues" evidence="1">
    <location>
        <begin position="127"/>
        <end position="142"/>
    </location>
</feature>
<dbReference type="RefSeq" id="WP_109666414.1">
    <property type="nucleotide sequence ID" value="NZ_QGGW01000002.1"/>
</dbReference>
<accession>A0A316GKV9</accession>
<keyword evidence="3" id="KW-1185">Reference proteome</keyword>
<organism evidence="2 3">
    <name type="scientific">Roseicyclus mahoneyensis</name>
    <dbReference type="NCBI Taxonomy" id="164332"/>
    <lineage>
        <taxon>Bacteria</taxon>
        <taxon>Pseudomonadati</taxon>
        <taxon>Pseudomonadota</taxon>
        <taxon>Alphaproteobacteria</taxon>
        <taxon>Rhodobacterales</taxon>
        <taxon>Roseobacteraceae</taxon>
        <taxon>Roseicyclus</taxon>
    </lineage>
</organism>
<feature type="region of interest" description="Disordered" evidence="1">
    <location>
        <begin position="310"/>
        <end position="353"/>
    </location>
</feature>
<dbReference type="Pfam" id="PF12277">
    <property type="entry name" value="DUF3618"/>
    <property type="match status" value="1"/>
</dbReference>
<evidence type="ECO:0000313" key="3">
    <source>
        <dbReference type="Proteomes" id="UP000245708"/>
    </source>
</evidence>
<dbReference type="EMBL" id="QGGW01000002">
    <property type="protein sequence ID" value="PWK61462.1"/>
    <property type="molecule type" value="Genomic_DNA"/>
</dbReference>
<dbReference type="InterPro" id="IPR022062">
    <property type="entry name" value="DUF3618"/>
</dbReference>
<reference evidence="2 3" key="1">
    <citation type="submission" date="2018-05" db="EMBL/GenBank/DDBJ databases">
        <title>Genomic Encyclopedia of Type Strains, Phase IV (KMG-IV): sequencing the most valuable type-strain genomes for metagenomic binning, comparative biology and taxonomic classification.</title>
        <authorList>
            <person name="Goeker M."/>
        </authorList>
    </citation>
    <scope>NUCLEOTIDE SEQUENCE [LARGE SCALE GENOMIC DNA]</scope>
    <source>
        <strain evidence="2 3">DSM 16097</strain>
    </source>
</reference>